<feature type="transmembrane region" description="Helical" evidence="2">
    <location>
        <begin position="699"/>
        <end position="717"/>
    </location>
</feature>
<feature type="transmembrane region" description="Helical" evidence="2">
    <location>
        <begin position="897"/>
        <end position="918"/>
    </location>
</feature>
<feature type="transmembrane region" description="Helical" evidence="2">
    <location>
        <begin position="970"/>
        <end position="997"/>
    </location>
</feature>
<dbReference type="Pfam" id="PF20153">
    <property type="entry name" value="DUF6535"/>
    <property type="match status" value="1"/>
</dbReference>
<feature type="region of interest" description="Disordered" evidence="1">
    <location>
        <begin position="729"/>
        <end position="823"/>
    </location>
</feature>
<evidence type="ECO:0000313" key="5">
    <source>
        <dbReference type="Proteomes" id="UP000639403"/>
    </source>
</evidence>
<protein>
    <recommendedName>
        <fullName evidence="3">DUF6535 domain-containing protein</fullName>
    </recommendedName>
</protein>
<sequence length="1304" mass="145478">MSQPIQHYVYAFEQTVPAHTYAFVGSVSVEFNPEEKRTVLFLMIAEELNRMHGDGAPRWFTCNLLEPLNIAGKMSWEKLKESFGTVNEEYIAKRTSMLRLGREWAKVENEIIVIVKREEIAAKARNRKSPSDSAKPINYRAIQVSDRPDAVHNGRPWSLSAPSVAIWHPVFARFMREISERAPVDSDELKNAFNFVTAALDLYPNKSERIEGLSPYMQPLVHSDVLSCRQVRLDTSNIMPDGLIYASCIPNLAVKLITEVKNEVGEGGCDPMVQAECCYVSLHASNKYKPLRQMSCCPTFLIGILGPYLQVSGAVFADGFISQRLTEYIYLGPTTAISGSPLDTAVLKVAHLFRVLKGCLADLDVHYTGLRLARPERAAARSTPPVIISPYFDSFQFEGKTVLLQYKEHMVRRAERAIFRAIAQRGTEEDEVVVKFTYIYGKRGHQLLAAKGLAPQLWFCEQVPDVGGLWVVVMDYVEEREQEGRPLDVGRLTEAVEALHSEGLVFGDLREPNVIDTDKGLMLIDFDWCGQEGEARYPPTINTSDINWAKGVGLGDPPICMMAAVRPLKLGSVLHLIPHYLRVFPFSSRAHKGRVSEPTIESLLWTSREHKGLSLAARDPTCSRTSQSSFLPSPASLRPTLQMFSVENKWSERGIEGEVEEQCVPHVFAGYCWLQAESNTIYPIVFSLDPCQKSNTQEWVALSVCALVYLPCLVALLSHLRREALSRTPLHQGTHENGMHQTFAGDNEETRKKAAAPSSELENAQGSATNAQAAFDSSCHEVENGRLPPVQIKAPDDGQASKQSTGASRPDTGGNHDTTTGDHAGWCRDLDDGCLLDTIEGQDGVERNYFKSMSNADSGHVYGRPAEEELTGWARCVEEVWTFEDKRMERWKDDINYLLLYAGLFSTALTGFIVPFYGFQAQAVDPTVQALALIAMQLNVIALSVGHTNLTQQLPSPILPPSAAPAGRPFVTGILWTIALILSLGSGAIAIIVSQWLHHHVNRGASLDRQSARLWYFRHWGFKTWHVEAIINILPFMLQSAMALFLVGLIEQLWTWDKTIAAVATVLIGGLVSALLVTALIPVAAASCPFKSPQAWWWFCLVRFVHTSLLPMTRSLRKCADHVYMENIYNTGLLGPLAGKVKWKLDSICSSLDEWCQLSNWTDFDNRSVRPSNERTHSAQLAILADADAIVTDVSFLEKVVKPCIQQEGSGDTKDTLSAYYNIMQHRAHHIDRSQSPPELTWDRNEQDSGMIVTLAHISVDVLSQIAENFPFYLHHVERRTHVDRIHSILKSLLKAAPWAKLAI</sequence>
<evidence type="ECO:0000313" key="4">
    <source>
        <dbReference type="EMBL" id="KAF9807474.1"/>
    </source>
</evidence>
<evidence type="ECO:0000259" key="3">
    <source>
        <dbReference type="Pfam" id="PF20153"/>
    </source>
</evidence>
<evidence type="ECO:0000256" key="2">
    <source>
        <dbReference type="SAM" id="Phobius"/>
    </source>
</evidence>
<dbReference type="InterPro" id="IPR045338">
    <property type="entry name" value="DUF6535"/>
</dbReference>
<feature type="transmembrane region" description="Helical" evidence="2">
    <location>
        <begin position="1062"/>
        <end position="1083"/>
    </location>
</feature>
<keyword evidence="2" id="KW-0472">Membrane</keyword>
<feature type="transmembrane region" description="Helical" evidence="2">
    <location>
        <begin position="1029"/>
        <end position="1050"/>
    </location>
</feature>
<gene>
    <name evidence="4" type="ORF">IEO21_08203</name>
</gene>
<dbReference type="EMBL" id="JADOXO010000274">
    <property type="protein sequence ID" value="KAF9807474.1"/>
    <property type="molecule type" value="Genomic_DNA"/>
</dbReference>
<dbReference type="InterPro" id="IPR011009">
    <property type="entry name" value="Kinase-like_dom_sf"/>
</dbReference>
<feature type="domain" description="DUF6535" evidence="3">
    <location>
        <begin position="873"/>
        <end position="1055"/>
    </location>
</feature>
<evidence type="ECO:0000256" key="1">
    <source>
        <dbReference type="SAM" id="MobiDB-lite"/>
    </source>
</evidence>
<keyword evidence="2" id="KW-1133">Transmembrane helix</keyword>
<feature type="compositionally biased region" description="Polar residues" evidence="1">
    <location>
        <begin position="760"/>
        <end position="772"/>
    </location>
</feature>
<dbReference type="SUPFAM" id="SSF56112">
    <property type="entry name" value="Protein kinase-like (PK-like)"/>
    <property type="match status" value="1"/>
</dbReference>
<reference evidence="4" key="2">
    <citation type="journal article" name="Front. Microbiol.">
        <title>Degradative Capacity of Two Strains of Rhodonia placenta: From Phenotype to Genotype.</title>
        <authorList>
            <person name="Kolle M."/>
            <person name="Horta M.A.C."/>
            <person name="Nowrousian M."/>
            <person name="Ohm R.A."/>
            <person name="Benz J.P."/>
            <person name="Pilgard A."/>
        </authorList>
    </citation>
    <scope>NUCLEOTIDE SEQUENCE</scope>
    <source>
        <strain evidence="4">FPRL280</strain>
    </source>
</reference>
<organism evidence="4 5">
    <name type="scientific">Rhodonia placenta</name>
    <dbReference type="NCBI Taxonomy" id="104341"/>
    <lineage>
        <taxon>Eukaryota</taxon>
        <taxon>Fungi</taxon>
        <taxon>Dikarya</taxon>
        <taxon>Basidiomycota</taxon>
        <taxon>Agaricomycotina</taxon>
        <taxon>Agaricomycetes</taxon>
        <taxon>Polyporales</taxon>
        <taxon>Adustoporiaceae</taxon>
        <taxon>Rhodonia</taxon>
    </lineage>
</organism>
<proteinExistence type="predicted"/>
<comment type="caution">
    <text evidence="4">The sequence shown here is derived from an EMBL/GenBank/DDBJ whole genome shotgun (WGS) entry which is preliminary data.</text>
</comment>
<accession>A0A8H7NWQ7</accession>
<feature type="transmembrane region" description="Helical" evidence="2">
    <location>
        <begin position="930"/>
        <end position="950"/>
    </location>
</feature>
<keyword evidence="2" id="KW-0812">Transmembrane</keyword>
<feature type="compositionally biased region" description="Low complexity" evidence="1">
    <location>
        <begin position="811"/>
        <end position="823"/>
    </location>
</feature>
<reference evidence="4" key="1">
    <citation type="submission" date="2020-11" db="EMBL/GenBank/DDBJ databases">
        <authorList>
            <person name="Koelle M."/>
            <person name="Horta M.A.C."/>
            <person name="Nowrousian M."/>
            <person name="Ohm R.A."/>
            <person name="Benz P."/>
            <person name="Pilgard A."/>
        </authorList>
    </citation>
    <scope>NUCLEOTIDE SEQUENCE</scope>
    <source>
        <strain evidence="4">FPRL280</strain>
    </source>
</reference>
<dbReference type="Proteomes" id="UP000639403">
    <property type="component" value="Unassembled WGS sequence"/>
</dbReference>
<name>A0A8H7NWQ7_9APHY</name>